<organism evidence="2 3">
    <name type="scientific">Brassica rapa subsp. trilocularis</name>
    <dbReference type="NCBI Taxonomy" id="1813537"/>
    <lineage>
        <taxon>Eukaryota</taxon>
        <taxon>Viridiplantae</taxon>
        <taxon>Streptophyta</taxon>
        <taxon>Embryophyta</taxon>
        <taxon>Tracheophyta</taxon>
        <taxon>Spermatophyta</taxon>
        <taxon>Magnoliopsida</taxon>
        <taxon>eudicotyledons</taxon>
        <taxon>Gunneridae</taxon>
        <taxon>Pentapetalae</taxon>
        <taxon>rosids</taxon>
        <taxon>malvids</taxon>
        <taxon>Brassicales</taxon>
        <taxon>Brassicaceae</taxon>
        <taxon>Brassiceae</taxon>
        <taxon>Brassica</taxon>
    </lineage>
</organism>
<dbReference type="Proteomes" id="UP000823674">
    <property type="component" value="Chromosome A03"/>
</dbReference>
<evidence type="ECO:0000256" key="1">
    <source>
        <dbReference type="SAM" id="MobiDB-lite"/>
    </source>
</evidence>
<name>A0ABQ7NB22_BRACM</name>
<keyword evidence="3" id="KW-1185">Reference proteome</keyword>
<protein>
    <submittedName>
        <fullName evidence="2">Uncharacterized protein</fullName>
    </submittedName>
</protein>
<feature type="region of interest" description="Disordered" evidence="1">
    <location>
        <begin position="121"/>
        <end position="140"/>
    </location>
</feature>
<evidence type="ECO:0000313" key="2">
    <source>
        <dbReference type="EMBL" id="KAG5407878.1"/>
    </source>
</evidence>
<comment type="caution">
    <text evidence="2">The sequence shown here is derived from an EMBL/GenBank/DDBJ whole genome shotgun (WGS) entry which is preliminary data.</text>
</comment>
<accession>A0ABQ7NB22</accession>
<reference evidence="2 3" key="1">
    <citation type="submission" date="2021-03" db="EMBL/GenBank/DDBJ databases">
        <authorList>
            <person name="King G.J."/>
            <person name="Bancroft I."/>
            <person name="Baten A."/>
            <person name="Bloomfield J."/>
            <person name="Borpatragohain P."/>
            <person name="He Z."/>
            <person name="Irish N."/>
            <person name="Irwin J."/>
            <person name="Liu K."/>
            <person name="Mauleon R.P."/>
            <person name="Moore J."/>
            <person name="Morris R."/>
            <person name="Ostergaard L."/>
            <person name="Wang B."/>
            <person name="Wells R."/>
        </authorList>
    </citation>
    <scope>NUCLEOTIDE SEQUENCE [LARGE SCALE GENOMIC DNA]</scope>
    <source>
        <strain evidence="2">R-o-18</strain>
        <tissue evidence="2">Leaf</tissue>
    </source>
</reference>
<gene>
    <name evidence="2" type="primary">A03g509950.1_BraROA</name>
    <name evidence="2" type="ORF">IGI04_013997</name>
</gene>
<dbReference type="EMBL" id="JADBGQ010000003">
    <property type="protein sequence ID" value="KAG5407878.1"/>
    <property type="molecule type" value="Genomic_DNA"/>
</dbReference>
<proteinExistence type="predicted"/>
<evidence type="ECO:0000313" key="3">
    <source>
        <dbReference type="Proteomes" id="UP000823674"/>
    </source>
</evidence>
<sequence length="629" mass="71360">MGPWRNDPIRLCSTLARVMSVDAPRFEHRPAWIMDTAQGGDLVSQLDPTEVLPSDHAEHTDRVIPSVHSVLTDNILPSERADQTVRTIPSDHPDCTARVVHRIDPHTSRIELSLEPRPRDGIYRPTSLLSRPSRQDKTDTRARIHLGCEESKDGRRFFLIALFVRPACPERLRESQAVQDLSHDSTHLGQADHPNVQSVRVERLAGVWIIPRVSLSFPPWTSTTRMNIDSSLRNSLVSCRVILQVSKSSLVGHDVTFQTTIEGGSIIRTYRSGIRATQPWLGGGREILLAEEKSSLRVRYSLRFDVQEFCDKFEKEMLKALKDVSQIHTKSTSTRAHVAEPSLFISETSKEPIESLMICEENCDLPSLESDLMIDNQQTIVELTILQPEHPSGLVLSAQVFEEEPLNYPHQGPRLDNRKPLDDDLGPIFDEEDEPGPVFDEEATSITSIIKESHICFDLGRTPAPLSSDLQEHCENLDIINSLHDMFVKISSHDVIRFGLNKVKDFCVLKSVFENMINSFKVFKPDELLQNVNGINSRIILSFDQFLEHSKDFHHLEKSFDLNLQQTDFCARKSFDSFVFKGNDFDLSSSRHALITGDLFASSYALDEILIKKLLRNHLELKLIFVILL</sequence>